<dbReference type="InterPro" id="IPR052895">
    <property type="entry name" value="HetReg/Transcr_Mod"/>
</dbReference>
<dbReference type="Proteomes" id="UP000799424">
    <property type="component" value="Unassembled WGS sequence"/>
</dbReference>
<accession>A0A6A6ZRJ7</accession>
<gene>
    <name evidence="2" type="ORF">CC86DRAFT_469080</name>
</gene>
<sequence>MKEIYAQAHRVMIYAGESAEQSEDLLEWMMNPKQLAHRYSTATTSTNFTDYRVERALRCLLSRPWFRRTWILQEAYLATKAIFIVGSKAVDWSVISIQRLMELGYWQDPEIGVLPGVLEWTYRGQSDDITLLFALITTRGCFATDPRDKVFALLGLMSQPSELGFEADYNLTNTEVFILTAVQLFTSSNLLAILSHVDGPSSDSSLPSWIPSWSAVKERPLQAPYSRPGVWGFKKR</sequence>
<organism evidence="2 3">
    <name type="scientific">Ophiobolus disseminans</name>
    <dbReference type="NCBI Taxonomy" id="1469910"/>
    <lineage>
        <taxon>Eukaryota</taxon>
        <taxon>Fungi</taxon>
        <taxon>Dikarya</taxon>
        <taxon>Ascomycota</taxon>
        <taxon>Pezizomycotina</taxon>
        <taxon>Dothideomycetes</taxon>
        <taxon>Pleosporomycetidae</taxon>
        <taxon>Pleosporales</taxon>
        <taxon>Pleosporineae</taxon>
        <taxon>Phaeosphaeriaceae</taxon>
        <taxon>Ophiobolus</taxon>
    </lineage>
</organism>
<dbReference type="OrthoDB" id="2157530at2759"/>
<proteinExistence type="predicted"/>
<dbReference type="PANTHER" id="PTHR24148">
    <property type="entry name" value="ANKYRIN REPEAT DOMAIN-CONTAINING PROTEIN 39 HOMOLOG-RELATED"/>
    <property type="match status" value="1"/>
</dbReference>
<evidence type="ECO:0000313" key="3">
    <source>
        <dbReference type="Proteomes" id="UP000799424"/>
    </source>
</evidence>
<feature type="domain" description="Heterokaryon incompatibility" evidence="1">
    <location>
        <begin position="1"/>
        <end position="74"/>
    </location>
</feature>
<evidence type="ECO:0000259" key="1">
    <source>
        <dbReference type="Pfam" id="PF06985"/>
    </source>
</evidence>
<dbReference type="PANTHER" id="PTHR24148:SF79">
    <property type="entry name" value="HETEROKARYON INCOMPATIBILITY DOMAIN-CONTAINING PROTEIN"/>
    <property type="match status" value="1"/>
</dbReference>
<name>A0A6A6ZRJ7_9PLEO</name>
<dbReference type="Pfam" id="PF06985">
    <property type="entry name" value="HET"/>
    <property type="match status" value="1"/>
</dbReference>
<reference evidence="2" key="1">
    <citation type="journal article" date="2020" name="Stud. Mycol.">
        <title>101 Dothideomycetes genomes: a test case for predicting lifestyles and emergence of pathogens.</title>
        <authorList>
            <person name="Haridas S."/>
            <person name="Albert R."/>
            <person name="Binder M."/>
            <person name="Bloem J."/>
            <person name="Labutti K."/>
            <person name="Salamov A."/>
            <person name="Andreopoulos B."/>
            <person name="Baker S."/>
            <person name="Barry K."/>
            <person name="Bills G."/>
            <person name="Bluhm B."/>
            <person name="Cannon C."/>
            <person name="Castanera R."/>
            <person name="Culley D."/>
            <person name="Daum C."/>
            <person name="Ezra D."/>
            <person name="Gonzalez J."/>
            <person name="Henrissat B."/>
            <person name="Kuo A."/>
            <person name="Liang C."/>
            <person name="Lipzen A."/>
            <person name="Lutzoni F."/>
            <person name="Magnuson J."/>
            <person name="Mondo S."/>
            <person name="Nolan M."/>
            <person name="Ohm R."/>
            <person name="Pangilinan J."/>
            <person name="Park H.-J."/>
            <person name="Ramirez L."/>
            <person name="Alfaro M."/>
            <person name="Sun H."/>
            <person name="Tritt A."/>
            <person name="Yoshinaga Y."/>
            <person name="Zwiers L.-H."/>
            <person name="Turgeon B."/>
            <person name="Goodwin S."/>
            <person name="Spatafora J."/>
            <person name="Crous P."/>
            <person name="Grigoriev I."/>
        </authorList>
    </citation>
    <scope>NUCLEOTIDE SEQUENCE</scope>
    <source>
        <strain evidence="2">CBS 113818</strain>
    </source>
</reference>
<dbReference type="AlphaFoldDB" id="A0A6A6ZRJ7"/>
<dbReference type="EMBL" id="MU006232">
    <property type="protein sequence ID" value="KAF2823239.1"/>
    <property type="molecule type" value="Genomic_DNA"/>
</dbReference>
<evidence type="ECO:0000313" key="2">
    <source>
        <dbReference type="EMBL" id="KAF2823239.1"/>
    </source>
</evidence>
<protein>
    <recommendedName>
        <fullName evidence="1">Heterokaryon incompatibility domain-containing protein</fullName>
    </recommendedName>
</protein>
<dbReference type="InterPro" id="IPR010730">
    <property type="entry name" value="HET"/>
</dbReference>
<keyword evidence="3" id="KW-1185">Reference proteome</keyword>